<name>A0A6J4QA77_9PSEU</name>
<proteinExistence type="predicted"/>
<dbReference type="EMBL" id="CADCUS010000488">
    <property type="protein sequence ID" value="CAA9432448.1"/>
    <property type="molecule type" value="Genomic_DNA"/>
</dbReference>
<protein>
    <submittedName>
        <fullName evidence="2">Uncharacterized protein</fullName>
    </submittedName>
</protein>
<sequence>MHDHARAAALGELSRFRREFHASSTARSDALFELTDAVLCAEGAGHLAGGSDPGGRAPPRTRGDV</sequence>
<evidence type="ECO:0000313" key="2">
    <source>
        <dbReference type="EMBL" id="CAA9432448.1"/>
    </source>
</evidence>
<dbReference type="AlphaFoldDB" id="A0A6J4QA77"/>
<feature type="region of interest" description="Disordered" evidence="1">
    <location>
        <begin position="44"/>
        <end position="65"/>
    </location>
</feature>
<gene>
    <name evidence="2" type="ORF">AVDCRST_MAG66-3781</name>
</gene>
<organism evidence="2">
    <name type="scientific">uncultured Pseudonocardia sp</name>
    <dbReference type="NCBI Taxonomy" id="211455"/>
    <lineage>
        <taxon>Bacteria</taxon>
        <taxon>Bacillati</taxon>
        <taxon>Actinomycetota</taxon>
        <taxon>Actinomycetes</taxon>
        <taxon>Pseudonocardiales</taxon>
        <taxon>Pseudonocardiaceae</taxon>
        <taxon>Pseudonocardia</taxon>
        <taxon>environmental samples</taxon>
    </lineage>
</organism>
<accession>A0A6J4QA77</accession>
<evidence type="ECO:0000256" key="1">
    <source>
        <dbReference type="SAM" id="MobiDB-lite"/>
    </source>
</evidence>
<reference evidence="2" key="1">
    <citation type="submission" date="2020-02" db="EMBL/GenBank/DDBJ databases">
        <authorList>
            <person name="Meier V. D."/>
        </authorList>
    </citation>
    <scope>NUCLEOTIDE SEQUENCE</scope>
    <source>
        <strain evidence="2">AVDCRST_MAG66</strain>
    </source>
</reference>